<dbReference type="EMBL" id="JH598389">
    <property type="status" value="NOT_ANNOTATED_CDS"/>
    <property type="molecule type" value="Genomic_DNA"/>
</dbReference>
<reference evidence="2" key="2">
    <citation type="submission" date="2015-06" db="UniProtKB">
        <authorList>
            <consortium name="EnsemblProtists"/>
        </authorList>
    </citation>
    <scope>IDENTIFICATION</scope>
    <source>
        <strain evidence="2">Emoy2</strain>
    </source>
</reference>
<dbReference type="InParanoid" id="M4BLK6"/>
<reference evidence="3" key="1">
    <citation type="journal article" date="2010" name="Science">
        <title>Signatures of adaptation to obligate biotrophy in the Hyaloperonospora arabidopsidis genome.</title>
        <authorList>
            <person name="Baxter L."/>
            <person name="Tripathy S."/>
            <person name="Ishaque N."/>
            <person name="Boot N."/>
            <person name="Cabral A."/>
            <person name="Kemen E."/>
            <person name="Thines M."/>
            <person name="Ah-Fong A."/>
            <person name="Anderson R."/>
            <person name="Badejoko W."/>
            <person name="Bittner-Eddy P."/>
            <person name="Boore J.L."/>
            <person name="Chibucos M.C."/>
            <person name="Coates M."/>
            <person name="Dehal P."/>
            <person name="Delehaunty K."/>
            <person name="Dong S."/>
            <person name="Downton P."/>
            <person name="Dumas B."/>
            <person name="Fabro G."/>
            <person name="Fronick C."/>
            <person name="Fuerstenberg S.I."/>
            <person name="Fulton L."/>
            <person name="Gaulin E."/>
            <person name="Govers F."/>
            <person name="Hughes L."/>
            <person name="Humphray S."/>
            <person name="Jiang R.H."/>
            <person name="Judelson H."/>
            <person name="Kamoun S."/>
            <person name="Kyung K."/>
            <person name="Meijer H."/>
            <person name="Minx P."/>
            <person name="Morris P."/>
            <person name="Nelson J."/>
            <person name="Phuntumart V."/>
            <person name="Qutob D."/>
            <person name="Rehmany A."/>
            <person name="Rougon-Cardoso A."/>
            <person name="Ryden P."/>
            <person name="Torto-Alalibo T."/>
            <person name="Studholme D."/>
            <person name="Wang Y."/>
            <person name="Win J."/>
            <person name="Wood J."/>
            <person name="Clifton S.W."/>
            <person name="Rogers J."/>
            <person name="Van den Ackerveken G."/>
            <person name="Jones J.D."/>
            <person name="McDowell J.M."/>
            <person name="Beynon J."/>
            <person name="Tyler B.M."/>
        </authorList>
    </citation>
    <scope>NUCLEOTIDE SEQUENCE [LARGE SCALE GENOMIC DNA]</scope>
    <source>
        <strain evidence="3">Emoy2</strain>
    </source>
</reference>
<evidence type="ECO:0008006" key="4">
    <source>
        <dbReference type="Google" id="ProtNLM"/>
    </source>
</evidence>
<proteinExistence type="predicted"/>
<organism evidence="2 3">
    <name type="scientific">Hyaloperonospora arabidopsidis (strain Emoy2)</name>
    <name type="common">Downy mildew agent</name>
    <name type="synonym">Peronospora arabidopsidis</name>
    <dbReference type="NCBI Taxonomy" id="559515"/>
    <lineage>
        <taxon>Eukaryota</taxon>
        <taxon>Sar</taxon>
        <taxon>Stramenopiles</taxon>
        <taxon>Oomycota</taxon>
        <taxon>Peronosporomycetes</taxon>
        <taxon>Peronosporales</taxon>
        <taxon>Peronosporaceae</taxon>
        <taxon>Hyaloperonospora</taxon>
    </lineage>
</organism>
<dbReference type="AlphaFoldDB" id="M4BLK6"/>
<keyword evidence="3" id="KW-1185">Reference proteome</keyword>
<dbReference type="HOGENOM" id="CLU_825010_0_0_1"/>
<dbReference type="EnsemblProtists" id="HpaT807291">
    <property type="protein sequence ID" value="HpaP807291"/>
    <property type="gene ID" value="HpaG807291"/>
</dbReference>
<sequence length="337" mass="37857">MAPLLFILALDGLYRVIRGRTDIDGMVLRYGDRSKNITVSGYAEDTTIYLRGSDGRGDTTYSNWDRCFRALYFRLVLAREKTHTVEQRACLVRAIAIPKINYVARHCWPPPVIIHKLQGFIKDFFWGKRNERRSRPWVQEKHGALSIREGGISIPCVRTELITLDASTVVTWATLVSSRDRLVGNILWGDGNTSPRYITPRYGDDQEQKVLTSLWTTGCKAVAVISGGHVGGLNAQAVWTRAYRFVAKTTVTHSDHGSVTVDARAALDGPTRNELLEETSVNGRSDTTWLKNASVETMSWLFNRKGRRYQLNGASFARGRATLGDTITWSWEDCGVV</sequence>
<name>M4BLK6_HYAAE</name>
<evidence type="ECO:0000313" key="3">
    <source>
        <dbReference type="Proteomes" id="UP000011713"/>
    </source>
</evidence>
<dbReference type="Proteomes" id="UP000011713">
    <property type="component" value="Unassembled WGS sequence"/>
</dbReference>
<protein>
    <recommendedName>
        <fullName evidence="4">RxLR effector candidate protein</fullName>
    </recommendedName>
</protein>
<accession>M4BLK6</accession>
<dbReference type="eggNOG" id="ENOG502RFAY">
    <property type="taxonomic scope" value="Eukaryota"/>
</dbReference>
<keyword evidence="1" id="KW-0732">Signal</keyword>
<feature type="chain" id="PRO_5004048972" description="RxLR effector candidate protein" evidence="1">
    <location>
        <begin position="20"/>
        <end position="337"/>
    </location>
</feature>
<evidence type="ECO:0000313" key="2">
    <source>
        <dbReference type="EnsemblProtists" id="HpaP807291"/>
    </source>
</evidence>
<feature type="signal peptide" evidence="1">
    <location>
        <begin position="1"/>
        <end position="19"/>
    </location>
</feature>
<evidence type="ECO:0000256" key="1">
    <source>
        <dbReference type="SAM" id="SignalP"/>
    </source>
</evidence>
<dbReference type="VEuPathDB" id="FungiDB:HpaG807291"/>